<dbReference type="OrthoDB" id="9782655at2"/>
<dbReference type="PANTHER" id="PTHR44591">
    <property type="entry name" value="STRESS RESPONSE REGULATOR PROTEIN 1"/>
    <property type="match status" value="1"/>
</dbReference>
<dbReference type="PROSITE" id="PS50110">
    <property type="entry name" value="RESPONSE_REGULATORY"/>
    <property type="match status" value="1"/>
</dbReference>
<dbReference type="EMBL" id="VAUP01000035">
    <property type="protein sequence ID" value="TLX41800.1"/>
    <property type="molecule type" value="Genomic_DNA"/>
</dbReference>
<dbReference type="AlphaFoldDB" id="A0A6C1KC94"/>
<dbReference type="SUPFAM" id="SSF52172">
    <property type="entry name" value="CheY-like"/>
    <property type="match status" value="1"/>
</dbReference>
<accession>A0A6C1KC94</accession>
<keyword evidence="3" id="KW-0804">Transcription</keyword>
<evidence type="ECO:0000313" key="7">
    <source>
        <dbReference type="Proteomes" id="UP000305131"/>
    </source>
</evidence>
<keyword evidence="1 4" id="KW-0597">Phosphoprotein</keyword>
<evidence type="ECO:0000313" key="6">
    <source>
        <dbReference type="EMBL" id="TLX41800.1"/>
    </source>
</evidence>
<dbReference type="PANTHER" id="PTHR44591:SF3">
    <property type="entry name" value="RESPONSE REGULATORY DOMAIN-CONTAINING PROTEIN"/>
    <property type="match status" value="1"/>
</dbReference>
<evidence type="ECO:0000256" key="4">
    <source>
        <dbReference type="PROSITE-ProRule" id="PRU00169"/>
    </source>
</evidence>
<protein>
    <submittedName>
        <fullName evidence="6">Response regulator</fullName>
    </submittedName>
</protein>
<dbReference type="Proteomes" id="UP000305131">
    <property type="component" value="Unassembled WGS sequence"/>
</dbReference>
<organism evidence="6 7">
    <name type="scientific">Xanthobacter autotrophicus</name>
    <dbReference type="NCBI Taxonomy" id="280"/>
    <lineage>
        <taxon>Bacteria</taxon>
        <taxon>Pseudomonadati</taxon>
        <taxon>Pseudomonadota</taxon>
        <taxon>Alphaproteobacteria</taxon>
        <taxon>Hyphomicrobiales</taxon>
        <taxon>Xanthobacteraceae</taxon>
        <taxon>Xanthobacter</taxon>
    </lineage>
</organism>
<evidence type="ECO:0000256" key="1">
    <source>
        <dbReference type="ARBA" id="ARBA00022553"/>
    </source>
</evidence>
<evidence type="ECO:0000256" key="2">
    <source>
        <dbReference type="ARBA" id="ARBA00023015"/>
    </source>
</evidence>
<dbReference type="InterPro" id="IPR050595">
    <property type="entry name" value="Bact_response_regulator"/>
</dbReference>
<dbReference type="InterPro" id="IPR001789">
    <property type="entry name" value="Sig_transdc_resp-reg_receiver"/>
</dbReference>
<dbReference type="InterPro" id="IPR011006">
    <property type="entry name" value="CheY-like_superfamily"/>
</dbReference>
<keyword evidence="2" id="KW-0805">Transcription regulation</keyword>
<reference evidence="6 7" key="1">
    <citation type="submission" date="2019-05" db="EMBL/GenBank/DDBJ databases">
        <authorList>
            <person name="Zhou X."/>
        </authorList>
    </citation>
    <scope>NUCLEOTIDE SEQUENCE [LARGE SCALE GENOMIC DNA]</scope>
    <source>
        <strain evidence="6 7">DSM 432</strain>
    </source>
</reference>
<dbReference type="Gene3D" id="3.40.50.2300">
    <property type="match status" value="1"/>
</dbReference>
<feature type="modified residue" description="4-aspartylphosphate" evidence="4">
    <location>
        <position position="80"/>
    </location>
</feature>
<evidence type="ECO:0000259" key="5">
    <source>
        <dbReference type="PROSITE" id="PS50110"/>
    </source>
</evidence>
<dbReference type="SMART" id="SM00448">
    <property type="entry name" value="REC"/>
    <property type="match status" value="1"/>
</dbReference>
<name>A0A6C1KC94_XANAU</name>
<evidence type="ECO:0000256" key="3">
    <source>
        <dbReference type="ARBA" id="ARBA00023163"/>
    </source>
</evidence>
<comment type="caution">
    <text evidence="6">The sequence shown here is derived from an EMBL/GenBank/DDBJ whole genome shotgun (WGS) entry which is preliminary data.</text>
</comment>
<dbReference type="Pfam" id="PF00072">
    <property type="entry name" value="Response_reg"/>
    <property type="match status" value="1"/>
</dbReference>
<gene>
    <name evidence="6" type="ORF">FBQ73_16930</name>
</gene>
<dbReference type="GO" id="GO:0000160">
    <property type="term" value="P:phosphorelay signal transduction system"/>
    <property type="evidence" value="ECO:0007669"/>
    <property type="project" value="InterPro"/>
</dbReference>
<feature type="domain" description="Response regulatory" evidence="5">
    <location>
        <begin position="32"/>
        <end position="144"/>
    </location>
</feature>
<sequence>MTMRTHRPRGPASRSWGRIWEMIVSNETPGFVVHVVDDDPAVCSSLKFAFEVDGFSVRTYARSEDVLAAEFSRGGCMIVDYNLPGLNGLDLLRELDRRDVRLPAFLITSNPALHVRSRATAQGVAIIEKPLLGNQLSEAVRDSFARSGLC</sequence>
<proteinExistence type="predicted"/>